<evidence type="ECO:0000256" key="8">
    <source>
        <dbReference type="SAM" id="Coils"/>
    </source>
</evidence>
<evidence type="ECO:0000313" key="11">
    <source>
        <dbReference type="EMBL" id="KAK3352701.1"/>
    </source>
</evidence>
<feature type="domain" description="RING-type" evidence="10">
    <location>
        <begin position="255"/>
        <end position="477"/>
    </location>
</feature>
<evidence type="ECO:0000256" key="3">
    <source>
        <dbReference type="ARBA" id="ARBA00022723"/>
    </source>
</evidence>
<dbReference type="GO" id="GO:0016740">
    <property type="term" value="F:transferase activity"/>
    <property type="evidence" value="ECO:0007669"/>
    <property type="project" value="UniProtKB-KW"/>
</dbReference>
<feature type="region of interest" description="Disordered" evidence="9">
    <location>
        <begin position="518"/>
        <end position="539"/>
    </location>
</feature>
<sequence length="650" mass="72972">MPCSELTKQKAIDPPPSADKTTGIYIPEPANSSHSSQAEPSGLAGGDRAACQQAVMSFFPDICPQHFAKVAADFQWCPEQIITHVLDQQEQGIAYPKRGSVLKRKRPDTEVDGEEKKVDHLNHPIGRDSGFIKTYTRATKILLQHSFPQVYVADIDRLMKDNNCMAYASHLAIEKALLNEQPESALKTKKITAVSKGHDVFQALTRHEDEATVAAVAHWTLAKDHCQGRHDKIAAGRQREREELENVSRARAEGTMSECGCCFDSFPLNRMVHCDGQGMHWFCRDCVKRMAENQIGDSKYELACMSMDGCDASFSHEQRSLFLDEKATQALDRIEQESVLRMAGIENLATCPFCPFAAEYPPVEENREFRCLNPECAVVSCRHCRQETHVPKTCEEAAREVGHSARHAIEEAMSQALIRRCNKCTTPFIKEHGCNKMTCTRPGCRNIQCYVCSQSCEYSHFDDAGRGGKNGNCPLFDSVEERHEAEVKEAEDKARKLVAEQNPDISPDMFQIAFSDKVKADEQRRKNDNPGPRMPHAYPPPFMDLNRDNLNLLGARQQLEAARQQLAAQQLAARQQLEAARQQLVAQQQLAAQQLAAQQARQQAAQQARQQAAQQAAEQQAAQHEVAAQRLLAVRQAVFPVEHHHFFYRM</sequence>
<evidence type="ECO:0000256" key="7">
    <source>
        <dbReference type="ARBA" id="ARBA00022833"/>
    </source>
</evidence>
<protein>
    <recommendedName>
        <fullName evidence="10">RING-type domain-containing protein</fullName>
    </recommendedName>
</protein>
<evidence type="ECO:0000256" key="2">
    <source>
        <dbReference type="ARBA" id="ARBA00022679"/>
    </source>
</evidence>
<dbReference type="Gene3D" id="3.30.40.10">
    <property type="entry name" value="Zinc/RING finger domain, C3HC4 (zinc finger)"/>
    <property type="match status" value="1"/>
</dbReference>
<name>A0AAJ0MDQ3_9PEZI</name>
<evidence type="ECO:0000256" key="6">
    <source>
        <dbReference type="ARBA" id="ARBA00022786"/>
    </source>
</evidence>
<keyword evidence="6" id="KW-0833">Ubl conjugation pathway</keyword>
<dbReference type="Gene3D" id="1.20.120.1750">
    <property type="match status" value="1"/>
</dbReference>
<dbReference type="PANTHER" id="PTHR22770">
    <property type="entry name" value="UBIQUITIN CONJUGATING ENZYME 7 INTERACTING PROTEIN-RELATED"/>
    <property type="match status" value="1"/>
</dbReference>
<proteinExistence type="predicted"/>
<dbReference type="AlphaFoldDB" id="A0AAJ0MDQ3"/>
<feature type="compositionally biased region" description="Basic and acidic residues" evidence="9">
    <location>
        <begin position="518"/>
        <end position="528"/>
    </location>
</feature>
<dbReference type="CDD" id="cd20339">
    <property type="entry name" value="BRcat_RBR_RNF216"/>
    <property type="match status" value="1"/>
</dbReference>
<dbReference type="CDD" id="cd20353">
    <property type="entry name" value="Rcat_RBR_RNF216"/>
    <property type="match status" value="1"/>
</dbReference>
<evidence type="ECO:0000256" key="9">
    <source>
        <dbReference type="SAM" id="MobiDB-lite"/>
    </source>
</evidence>
<feature type="region of interest" description="Disordered" evidence="9">
    <location>
        <begin position="1"/>
        <end position="45"/>
    </location>
</feature>
<reference evidence="11" key="2">
    <citation type="submission" date="2023-06" db="EMBL/GenBank/DDBJ databases">
        <authorList>
            <consortium name="Lawrence Berkeley National Laboratory"/>
            <person name="Haridas S."/>
            <person name="Hensen N."/>
            <person name="Bonometti L."/>
            <person name="Westerberg I."/>
            <person name="Brannstrom I.O."/>
            <person name="Guillou S."/>
            <person name="Cros-Aarteil S."/>
            <person name="Calhoun S."/>
            <person name="Kuo A."/>
            <person name="Mondo S."/>
            <person name="Pangilinan J."/>
            <person name="Riley R."/>
            <person name="Labutti K."/>
            <person name="Andreopoulos B."/>
            <person name="Lipzen A."/>
            <person name="Chen C."/>
            <person name="Yanf M."/>
            <person name="Daum C."/>
            <person name="Ng V."/>
            <person name="Clum A."/>
            <person name="Steindorff A."/>
            <person name="Ohm R."/>
            <person name="Martin F."/>
            <person name="Silar P."/>
            <person name="Natvig D."/>
            <person name="Lalanne C."/>
            <person name="Gautier V."/>
            <person name="Ament-Velasquez S.L."/>
            <person name="Kruys A."/>
            <person name="Hutchinson M.I."/>
            <person name="Powell A.J."/>
            <person name="Barry K."/>
            <person name="Miller A.N."/>
            <person name="Grigoriev I.V."/>
            <person name="Debuchy R."/>
            <person name="Gladieux P."/>
            <person name="Thoren M.H."/>
            <person name="Johannesson H."/>
        </authorList>
    </citation>
    <scope>NUCLEOTIDE SEQUENCE</scope>
    <source>
        <strain evidence="11">CBS 955.72</strain>
    </source>
</reference>
<evidence type="ECO:0000256" key="4">
    <source>
        <dbReference type="ARBA" id="ARBA00022737"/>
    </source>
</evidence>
<dbReference type="InterPro" id="IPR051628">
    <property type="entry name" value="LUBAC_E3_Ligases"/>
</dbReference>
<accession>A0AAJ0MDQ3</accession>
<dbReference type="InterPro" id="IPR013083">
    <property type="entry name" value="Znf_RING/FYVE/PHD"/>
</dbReference>
<comment type="pathway">
    <text evidence="1">Protein modification; protein ubiquitination.</text>
</comment>
<evidence type="ECO:0000259" key="10">
    <source>
        <dbReference type="PROSITE" id="PS51873"/>
    </source>
</evidence>
<keyword evidence="8" id="KW-0175">Coiled coil</keyword>
<evidence type="ECO:0000256" key="1">
    <source>
        <dbReference type="ARBA" id="ARBA00004906"/>
    </source>
</evidence>
<keyword evidence="12" id="KW-1185">Reference proteome</keyword>
<evidence type="ECO:0000256" key="5">
    <source>
        <dbReference type="ARBA" id="ARBA00022771"/>
    </source>
</evidence>
<dbReference type="EMBL" id="JAUIQD010000004">
    <property type="protein sequence ID" value="KAK3352701.1"/>
    <property type="molecule type" value="Genomic_DNA"/>
</dbReference>
<dbReference type="InterPro" id="IPR047545">
    <property type="entry name" value="BRcat_RBR_RNF216"/>
</dbReference>
<dbReference type="InterPro" id="IPR047544">
    <property type="entry name" value="RING-HC_RBR_RNF216"/>
</dbReference>
<keyword evidence="3" id="KW-0479">Metal-binding</keyword>
<evidence type="ECO:0000313" key="12">
    <source>
        <dbReference type="Proteomes" id="UP001275084"/>
    </source>
</evidence>
<keyword evidence="7" id="KW-0862">Zinc</keyword>
<feature type="coiled-coil region" evidence="8">
    <location>
        <begin position="545"/>
        <end position="625"/>
    </location>
</feature>
<reference evidence="11" key="1">
    <citation type="journal article" date="2023" name="Mol. Phylogenet. Evol.">
        <title>Genome-scale phylogeny and comparative genomics of the fungal order Sordariales.</title>
        <authorList>
            <person name="Hensen N."/>
            <person name="Bonometti L."/>
            <person name="Westerberg I."/>
            <person name="Brannstrom I.O."/>
            <person name="Guillou S."/>
            <person name="Cros-Aarteil S."/>
            <person name="Calhoun S."/>
            <person name="Haridas S."/>
            <person name="Kuo A."/>
            <person name="Mondo S."/>
            <person name="Pangilinan J."/>
            <person name="Riley R."/>
            <person name="LaButti K."/>
            <person name="Andreopoulos B."/>
            <person name="Lipzen A."/>
            <person name="Chen C."/>
            <person name="Yan M."/>
            <person name="Daum C."/>
            <person name="Ng V."/>
            <person name="Clum A."/>
            <person name="Steindorff A."/>
            <person name="Ohm R.A."/>
            <person name="Martin F."/>
            <person name="Silar P."/>
            <person name="Natvig D.O."/>
            <person name="Lalanne C."/>
            <person name="Gautier V."/>
            <person name="Ament-Velasquez S.L."/>
            <person name="Kruys A."/>
            <person name="Hutchinson M.I."/>
            <person name="Powell A.J."/>
            <person name="Barry K."/>
            <person name="Miller A.N."/>
            <person name="Grigoriev I.V."/>
            <person name="Debuchy R."/>
            <person name="Gladieux P."/>
            <person name="Hiltunen Thoren M."/>
            <person name="Johannesson H."/>
        </authorList>
    </citation>
    <scope>NUCLEOTIDE SEQUENCE</scope>
    <source>
        <strain evidence="11">CBS 955.72</strain>
    </source>
</reference>
<comment type="caution">
    <text evidence="11">The sequence shown here is derived from an EMBL/GenBank/DDBJ whole genome shotgun (WGS) entry which is preliminary data.</text>
</comment>
<dbReference type="InterPro" id="IPR044066">
    <property type="entry name" value="TRIAD_supradom"/>
</dbReference>
<organism evidence="11 12">
    <name type="scientific">Lasiosphaeria hispida</name>
    <dbReference type="NCBI Taxonomy" id="260671"/>
    <lineage>
        <taxon>Eukaryota</taxon>
        <taxon>Fungi</taxon>
        <taxon>Dikarya</taxon>
        <taxon>Ascomycota</taxon>
        <taxon>Pezizomycotina</taxon>
        <taxon>Sordariomycetes</taxon>
        <taxon>Sordariomycetidae</taxon>
        <taxon>Sordariales</taxon>
        <taxon>Lasiosphaeriaceae</taxon>
        <taxon>Lasiosphaeria</taxon>
    </lineage>
</organism>
<dbReference type="PROSITE" id="PS51873">
    <property type="entry name" value="TRIAD"/>
    <property type="match status" value="1"/>
</dbReference>
<keyword evidence="2" id="KW-0808">Transferase</keyword>
<dbReference type="Pfam" id="PF26200">
    <property type="entry name" value="Rcat_RNF216"/>
    <property type="match status" value="1"/>
</dbReference>
<keyword evidence="5" id="KW-0863">Zinc-finger</keyword>
<dbReference type="Proteomes" id="UP001275084">
    <property type="component" value="Unassembled WGS sequence"/>
</dbReference>
<dbReference type="PANTHER" id="PTHR22770:SF47">
    <property type="entry name" value="E3 UBIQUITIN-PROTEIN LIGASE RNF216"/>
    <property type="match status" value="1"/>
</dbReference>
<keyword evidence="4" id="KW-0677">Repeat</keyword>
<feature type="compositionally biased region" description="Polar residues" evidence="9">
    <location>
        <begin position="30"/>
        <end position="39"/>
    </location>
</feature>
<dbReference type="CDD" id="cd16630">
    <property type="entry name" value="RING-HC_RBR_RNF216"/>
    <property type="match status" value="1"/>
</dbReference>
<dbReference type="SUPFAM" id="SSF57850">
    <property type="entry name" value="RING/U-box"/>
    <property type="match status" value="2"/>
</dbReference>
<dbReference type="InterPro" id="IPR047546">
    <property type="entry name" value="Rcat_RBR_RNF216"/>
</dbReference>
<gene>
    <name evidence="11" type="ORF">B0T25DRAFT_454088</name>
</gene>
<dbReference type="GO" id="GO:0008270">
    <property type="term" value="F:zinc ion binding"/>
    <property type="evidence" value="ECO:0007669"/>
    <property type="project" value="UniProtKB-KW"/>
</dbReference>